<dbReference type="Gene3D" id="1.20.120.700">
    <property type="entry name" value="nitrate reductase, subunit delta (NarJ)"/>
    <property type="match status" value="1"/>
</dbReference>
<reference evidence="2 3" key="2">
    <citation type="journal article" date="2011" name="Stand. Genomic Sci.">
        <title>Complete genome sequence of Ferroglobus placidus AEDII12DO.</title>
        <authorList>
            <person name="Anderson I."/>
            <person name="Risso C."/>
            <person name="Holmes D."/>
            <person name="Lucas S."/>
            <person name="Copeland A."/>
            <person name="Lapidus A."/>
            <person name="Cheng J.F."/>
            <person name="Bruce D."/>
            <person name="Goodwin L."/>
            <person name="Pitluck S."/>
            <person name="Saunders E."/>
            <person name="Brettin T."/>
            <person name="Detter J.C."/>
            <person name="Han C."/>
            <person name="Tapia R."/>
            <person name="Larimer F."/>
            <person name="Land M."/>
            <person name="Hauser L."/>
            <person name="Woyke T."/>
            <person name="Lovley D."/>
            <person name="Kyrpides N."/>
            <person name="Ivanova N."/>
        </authorList>
    </citation>
    <scope>NUCLEOTIDE SEQUENCE [LARGE SCALE GENOMIC DNA]</scope>
    <source>
        <strain evidence="3">DSM 10642 / AEDII12DO</strain>
    </source>
</reference>
<evidence type="ECO:0000313" key="3">
    <source>
        <dbReference type="Proteomes" id="UP000002613"/>
    </source>
</evidence>
<gene>
    <name evidence="2" type="ordered locus">Ferp_0121</name>
</gene>
<keyword evidence="3" id="KW-1185">Reference proteome</keyword>
<dbReference type="STRING" id="589924.Ferp_0121"/>
<dbReference type="AlphaFoldDB" id="D3S173"/>
<evidence type="ECO:0000256" key="1">
    <source>
        <dbReference type="ARBA" id="ARBA00023186"/>
    </source>
</evidence>
<dbReference type="KEGG" id="fpl:Ferp_0121"/>
<proteinExistence type="predicted"/>
<reference evidence="3" key="1">
    <citation type="submission" date="2010-02" db="EMBL/GenBank/DDBJ databases">
        <title>Complete sequence of Ferroglobus placidus DSM 10642.</title>
        <authorList>
            <consortium name="US DOE Joint Genome Institute"/>
            <person name="Lucas S."/>
            <person name="Copeland A."/>
            <person name="Lapidus A."/>
            <person name="Cheng J.-F."/>
            <person name="Bruce D."/>
            <person name="Goodwin L."/>
            <person name="Pitluck S."/>
            <person name="Saunders E."/>
            <person name="Brettin T."/>
            <person name="Detter J.C."/>
            <person name="Han C."/>
            <person name="Tapia R."/>
            <person name="Larimer F."/>
            <person name="Land M."/>
            <person name="Hauser L."/>
            <person name="Kyrpides N."/>
            <person name="Ivanova N."/>
            <person name="Holmes D."/>
            <person name="Lovley D."/>
            <person name="Kyrpides N."/>
            <person name="Anderson I.J."/>
            <person name="Woyke T."/>
        </authorList>
    </citation>
    <scope>NUCLEOTIDE SEQUENCE [LARGE SCALE GENOMIC DNA]</scope>
    <source>
        <strain evidence="3">DSM 10642 / AEDII12DO</strain>
    </source>
</reference>
<organism evidence="2 3">
    <name type="scientific">Ferroglobus placidus (strain DSM 10642 / AEDII12DO)</name>
    <dbReference type="NCBI Taxonomy" id="589924"/>
    <lineage>
        <taxon>Archaea</taxon>
        <taxon>Methanobacteriati</taxon>
        <taxon>Methanobacteriota</taxon>
        <taxon>Archaeoglobi</taxon>
        <taxon>Archaeoglobales</taxon>
        <taxon>Archaeoglobaceae</taxon>
        <taxon>Ferroglobus</taxon>
    </lineage>
</organism>
<dbReference type="Gene3D" id="1.10.4070.10">
    <property type="entry name" value="putative redox-enzyme maturation protein domain"/>
    <property type="match status" value="1"/>
</dbReference>
<dbReference type="EMBL" id="CP001899">
    <property type="protein sequence ID" value="ADC64309.1"/>
    <property type="molecule type" value="Genomic_DNA"/>
</dbReference>
<dbReference type="Pfam" id="PF02613">
    <property type="entry name" value="Nitrate_red_del"/>
    <property type="match status" value="1"/>
</dbReference>
<dbReference type="PaxDb" id="589924-Ferp_0121"/>
<dbReference type="GeneID" id="8777613"/>
<sequence>MKRQKIFKLFSLIFSFPTEETINEMRKLVEEIPEYSHVVEELTKMSLKDLQTEYTRLFVSSYPTLKCHPYESFYREGLVYGESTVEVREIYESRGLKYTYLSEPPDHVSVELEFLALTDDQEFFNRMKEWIFKFTERVKKHSKVYDLAAEELEKIFEGKE</sequence>
<dbReference type="RefSeq" id="WP_012964656.1">
    <property type="nucleotide sequence ID" value="NC_013849.1"/>
</dbReference>
<dbReference type="PANTHER" id="PTHR34227">
    <property type="entry name" value="CHAPERONE PROTEIN YCDY"/>
    <property type="match status" value="1"/>
</dbReference>
<dbReference type="InterPro" id="IPR050289">
    <property type="entry name" value="TorD/DmsD_chaperones"/>
</dbReference>
<name>D3S173_FERPA</name>
<dbReference type="OrthoDB" id="320758at2157"/>
<dbReference type="PANTHER" id="PTHR34227:SF1">
    <property type="entry name" value="DIMETHYL SULFOXIDE REDUCTASE CHAPERONE-RELATED"/>
    <property type="match status" value="1"/>
</dbReference>
<protein>
    <submittedName>
        <fullName evidence="2">Cytoplasmic chaperone TorD family protein</fullName>
    </submittedName>
</protein>
<evidence type="ECO:0000313" key="2">
    <source>
        <dbReference type="EMBL" id="ADC64309.1"/>
    </source>
</evidence>
<accession>D3S173</accession>
<dbReference type="Proteomes" id="UP000002613">
    <property type="component" value="Chromosome"/>
</dbReference>
<dbReference type="InterPro" id="IPR036411">
    <property type="entry name" value="TorD-like_sf"/>
</dbReference>
<dbReference type="SUPFAM" id="SSF89155">
    <property type="entry name" value="TorD-like"/>
    <property type="match status" value="1"/>
</dbReference>
<dbReference type="eggNOG" id="arCOG01506">
    <property type="taxonomic scope" value="Archaea"/>
</dbReference>
<keyword evidence="1" id="KW-0143">Chaperone</keyword>
<dbReference type="InterPro" id="IPR020945">
    <property type="entry name" value="DMSO/NO3_reduct_chaperone"/>
</dbReference>
<dbReference type="HOGENOM" id="CLU_077650_5_0_2"/>